<protein>
    <submittedName>
        <fullName evidence="1">Uncharacterized protein</fullName>
    </submittedName>
</protein>
<reference evidence="1 2" key="1">
    <citation type="submission" date="2020-11" db="EMBL/GenBank/DDBJ databases">
        <title>Pseudonocardia abyssalis sp. nov. and Pseudonocardia oceani sp. nov., description and phylogenomic analysis of two novel actinomycetes isolated from the deep Southern Ocean.</title>
        <authorList>
            <person name="Parra J."/>
        </authorList>
    </citation>
    <scope>NUCLEOTIDE SEQUENCE [LARGE SCALE GENOMIC DNA]</scope>
    <source>
        <strain evidence="2">KRD185</strain>
    </source>
</reference>
<evidence type="ECO:0000313" key="2">
    <source>
        <dbReference type="Proteomes" id="UP000694300"/>
    </source>
</evidence>
<dbReference type="EMBL" id="JADQDF010000001">
    <property type="protein sequence ID" value="MBW0127397.1"/>
    <property type="molecule type" value="Genomic_DNA"/>
</dbReference>
<keyword evidence="2" id="KW-1185">Reference proteome</keyword>
<sequence>MRVTFTRTGERRYAVTAERPVGDRVAADPAPGFHAHVPHDLVHFVVERQLGLREGIYGTLADGGDAGTFRPLDEPYSKKWARRNTRPIGRPDMARSERLAQLVQGAWEVRHAARPTSPGIRAWLDERAAGVDPALVDELVDRLDELAPRWHALRVGGSITLDWPAPAHPGPGRRR</sequence>
<comment type="caution">
    <text evidence="1">The sequence shown here is derived from an EMBL/GenBank/DDBJ whole genome shotgun (WGS) entry which is preliminary data.</text>
</comment>
<dbReference type="Proteomes" id="UP000694300">
    <property type="component" value="Unassembled WGS sequence"/>
</dbReference>
<organism evidence="1 2">
    <name type="scientific">Pseudonocardia oceani</name>
    <dbReference type="NCBI Taxonomy" id="2792013"/>
    <lineage>
        <taxon>Bacteria</taxon>
        <taxon>Bacillati</taxon>
        <taxon>Actinomycetota</taxon>
        <taxon>Actinomycetes</taxon>
        <taxon>Pseudonocardiales</taxon>
        <taxon>Pseudonocardiaceae</taxon>
        <taxon>Pseudonocardia</taxon>
    </lineage>
</organism>
<proteinExistence type="predicted"/>
<gene>
    <name evidence="1" type="ORF">I4I82_06830</name>
</gene>
<name>A0ABS6U591_9PSEU</name>
<dbReference type="RefSeq" id="WP_218595492.1">
    <property type="nucleotide sequence ID" value="NZ_JADQDE010000059.1"/>
</dbReference>
<accession>A0ABS6U591</accession>
<evidence type="ECO:0000313" key="1">
    <source>
        <dbReference type="EMBL" id="MBW0127397.1"/>
    </source>
</evidence>